<evidence type="ECO:0000313" key="1">
    <source>
        <dbReference type="EMBL" id="SDN35899.1"/>
    </source>
</evidence>
<dbReference type="Proteomes" id="UP000183200">
    <property type="component" value="Unassembled WGS sequence"/>
</dbReference>
<protein>
    <recommendedName>
        <fullName evidence="3">DUF3887 domain-containing protein</fullName>
    </recommendedName>
</protein>
<evidence type="ECO:0000313" key="2">
    <source>
        <dbReference type="Proteomes" id="UP000183200"/>
    </source>
</evidence>
<dbReference type="EMBL" id="FNGY01000007">
    <property type="protein sequence ID" value="SDN35899.1"/>
    <property type="molecule type" value="Genomic_DNA"/>
</dbReference>
<accession>A0A1H0ARE4</accession>
<gene>
    <name evidence="1" type="ORF">SAMN05421820_107174</name>
</gene>
<keyword evidence="2" id="KW-1185">Reference proteome</keyword>
<sequence>MLLITFLGSSCTYSNVYVNREEDNNNGKIFLNKFYANIADKNYEAVDGLVGDSLKQLAGANGVSKMLKLINNKVGNYKSYAIDDHYTQCITGSKNEISYNYKLKVTYDKGIVDEIIGFKKPNGGEVKLNSYHANSDLLIQ</sequence>
<name>A0A1H0ARE4_9SPHI</name>
<reference evidence="2" key="1">
    <citation type="submission" date="2016-10" db="EMBL/GenBank/DDBJ databases">
        <authorList>
            <person name="Varghese N."/>
            <person name="Submissions S."/>
        </authorList>
    </citation>
    <scope>NUCLEOTIDE SEQUENCE [LARGE SCALE GENOMIC DNA]</scope>
    <source>
        <strain evidence="2">DSM 19110</strain>
    </source>
</reference>
<proteinExistence type="predicted"/>
<dbReference type="AlphaFoldDB" id="A0A1H0ARE4"/>
<organism evidence="1 2">
    <name type="scientific">Pedobacter steynii</name>
    <dbReference type="NCBI Taxonomy" id="430522"/>
    <lineage>
        <taxon>Bacteria</taxon>
        <taxon>Pseudomonadati</taxon>
        <taxon>Bacteroidota</taxon>
        <taxon>Sphingobacteriia</taxon>
        <taxon>Sphingobacteriales</taxon>
        <taxon>Sphingobacteriaceae</taxon>
        <taxon>Pedobacter</taxon>
    </lineage>
</organism>
<evidence type="ECO:0008006" key="3">
    <source>
        <dbReference type="Google" id="ProtNLM"/>
    </source>
</evidence>